<evidence type="ECO:0000259" key="1">
    <source>
        <dbReference type="PROSITE" id="PS50404"/>
    </source>
</evidence>
<organism evidence="2 3">
    <name type="scientific">Calothrix parietina FACHB-288</name>
    <dbReference type="NCBI Taxonomy" id="2692896"/>
    <lineage>
        <taxon>Bacteria</taxon>
        <taxon>Bacillati</taxon>
        <taxon>Cyanobacteriota</taxon>
        <taxon>Cyanophyceae</taxon>
        <taxon>Nostocales</taxon>
        <taxon>Calotrichaceae</taxon>
        <taxon>Calothrix</taxon>
    </lineage>
</organism>
<protein>
    <submittedName>
        <fullName evidence="2">Glutathione S-transferase family protein</fullName>
    </submittedName>
</protein>
<dbReference type="CDD" id="cd03194">
    <property type="entry name" value="GST_C_3"/>
    <property type="match status" value="1"/>
</dbReference>
<dbReference type="InterPro" id="IPR036249">
    <property type="entry name" value="Thioredoxin-like_sf"/>
</dbReference>
<dbReference type="InterPro" id="IPR004045">
    <property type="entry name" value="Glutathione_S-Trfase_N"/>
</dbReference>
<evidence type="ECO:0000313" key="3">
    <source>
        <dbReference type="Proteomes" id="UP000658514"/>
    </source>
</evidence>
<dbReference type="SUPFAM" id="SSF52833">
    <property type="entry name" value="Thioredoxin-like"/>
    <property type="match status" value="1"/>
</dbReference>
<proteinExistence type="predicted"/>
<dbReference type="InterPro" id="IPR040079">
    <property type="entry name" value="Glutathione_S-Trfase"/>
</dbReference>
<reference evidence="2 3" key="1">
    <citation type="journal article" date="2020" name="ISME J.">
        <title>Comparative genomics reveals insights into cyanobacterial evolution and habitat adaptation.</title>
        <authorList>
            <person name="Chen M.Y."/>
            <person name="Teng W.K."/>
            <person name="Zhao L."/>
            <person name="Hu C.X."/>
            <person name="Zhou Y.K."/>
            <person name="Han B.P."/>
            <person name="Song L.R."/>
            <person name="Shu W.S."/>
        </authorList>
    </citation>
    <scope>NUCLEOTIDE SEQUENCE [LARGE SCALE GENOMIC DNA]</scope>
    <source>
        <strain evidence="2 3">FACHB-288</strain>
    </source>
</reference>
<dbReference type="InterPro" id="IPR036282">
    <property type="entry name" value="Glutathione-S-Trfase_C_sf"/>
</dbReference>
<sequence length="219" mass="25500">MTQLRLVIGNKNYSSWSLRPWLALKQFGVQFEEIRIPLYTPETASQLQEYSPSKKVPVLLDNNQSIWDSLAICEYLAEEFPDLHWWPEDKINRALARSISAEMHSGFLNLRQNMPMNCRAKFPGKGLTSEVQKDIDRITSIWQEFRQKFAADGDMLFGKFTIADAMFAPVVLRFVTYDVQLDHISRKYAEAILELPAMQEWIEAAKQETEVLLQYELYV</sequence>
<gene>
    <name evidence="2" type="ORF">H6G24_10145</name>
</gene>
<accession>A0ABR8A7Q1</accession>
<dbReference type="SFLD" id="SFLDG00358">
    <property type="entry name" value="Main_(cytGST)"/>
    <property type="match status" value="1"/>
</dbReference>
<evidence type="ECO:0000313" key="2">
    <source>
        <dbReference type="EMBL" id="MBD2195849.1"/>
    </source>
</evidence>
<dbReference type="Pfam" id="PF13409">
    <property type="entry name" value="GST_N_2"/>
    <property type="match status" value="1"/>
</dbReference>
<dbReference type="CDD" id="cd03043">
    <property type="entry name" value="GST_N_1"/>
    <property type="match status" value="1"/>
</dbReference>
<dbReference type="Pfam" id="PF13410">
    <property type="entry name" value="GST_C_2"/>
    <property type="match status" value="1"/>
</dbReference>
<feature type="domain" description="GST N-terminal" evidence="1">
    <location>
        <begin position="4"/>
        <end position="84"/>
    </location>
</feature>
<comment type="caution">
    <text evidence="2">The sequence shown here is derived from an EMBL/GenBank/DDBJ whole genome shotgun (WGS) entry which is preliminary data.</text>
</comment>
<dbReference type="Gene3D" id="3.40.30.10">
    <property type="entry name" value="Glutaredoxin"/>
    <property type="match status" value="1"/>
</dbReference>
<name>A0ABR8A7Q1_9CYAN</name>
<dbReference type="PROSITE" id="PS50404">
    <property type="entry name" value="GST_NTER"/>
    <property type="match status" value="1"/>
</dbReference>
<dbReference type="SFLD" id="SFLDS00019">
    <property type="entry name" value="Glutathione_Transferase_(cytos"/>
    <property type="match status" value="1"/>
</dbReference>
<dbReference type="PANTHER" id="PTHR42673:SF4">
    <property type="entry name" value="MALEYLACETOACETATE ISOMERASE"/>
    <property type="match status" value="1"/>
</dbReference>
<dbReference type="SUPFAM" id="SSF47616">
    <property type="entry name" value="GST C-terminal domain-like"/>
    <property type="match status" value="1"/>
</dbReference>
<dbReference type="Proteomes" id="UP000658514">
    <property type="component" value="Unassembled WGS sequence"/>
</dbReference>
<dbReference type="Gene3D" id="1.20.1050.10">
    <property type="match status" value="1"/>
</dbReference>
<keyword evidence="3" id="KW-1185">Reference proteome</keyword>
<dbReference type="RefSeq" id="WP_190545385.1">
    <property type="nucleotide sequence ID" value="NZ_CAWPNO010000035.1"/>
</dbReference>
<dbReference type="PANTHER" id="PTHR42673">
    <property type="entry name" value="MALEYLACETOACETATE ISOMERASE"/>
    <property type="match status" value="1"/>
</dbReference>
<dbReference type="EMBL" id="JACJQH010000013">
    <property type="protein sequence ID" value="MBD2195849.1"/>
    <property type="molecule type" value="Genomic_DNA"/>
</dbReference>